<evidence type="ECO:0000256" key="5">
    <source>
        <dbReference type="ARBA" id="ARBA00023136"/>
    </source>
</evidence>
<accession>G4NY10</accession>
<keyword evidence="3 7" id="KW-0812">Transmembrane</keyword>
<keyword evidence="8" id="KW-0732">Signal</keyword>
<name>G4NY10_BACS4</name>
<evidence type="ECO:0000256" key="2">
    <source>
        <dbReference type="ARBA" id="ARBA00008333"/>
    </source>
</evidence>
<dbReference type="EMBL" id="CP002905">
    <property type="protein sequence ID" value="AEP88784.1"/>
    <property type="molecule type" value="Genomic_DNA"/>
</dbReference>
<evidence type="ECO:0000313" key="9">
    <source>
        <dbReference type="EMBL" id="AEP88784.1"/>
    </source>
</evidence>
<dbReference type="InterPro" id="IPR004923">
    <property type="entry name" value="FTR1/Fip1/EfeU"/>
</dbReference>
<evidence type="ECO:0000313" key="10">
    <source>
        <dbReference type="Proteomes" id="UP000002651"/>
    </source>
</evidence>
<reference evidence="9 10" key="1">
    <citation type="journal article" date="2012" name="J. Bacteriol.">
        <title>Whole-genome sequences of Bacillus subtilis and close relatives.</title>
        <authorList>
            <person name="Earl A.M."/>
            <person name="Eppinger M."/>
            <person name="Fricke W.F."/>
            <person name="Rosovitz M.J."/>
            <person name="Rasko D.A."/>
            <person name="Daugherty S."/>
            <person name="Losick R."/>
            <person name="Kolter R."/>
            <person name="Ravel J."/>
        </authorList>
    </citation>
    <scope>NUCLEOTIDE SEQUENCE [LARGE SCALE GENOMIC DNA]</scope>
    <source>
        <strain evidence="10">DSM 15029 / JCM 12233 / NBRC 101239 / NRRL B-23049 / TU-B-10</strain>
    </source>
</reference>
<evidence type="ECO:0000256" key="6">
    <source>
        <dbReference type="SAM" id="Coils"/>
    </source>
</evidence>
<comment type="subcellular location">
    <subcellularLocation>
        <location evidence="1">Membrane</location>
        <topology evidence="1">Multi-pass membrane protein</topology>
    </subcellularLocation>
</comment>
<feature type="transmembrane region" description="Helical" evidence="7">
    <location>
        <begin position="370"/>
        <end position="388"/>
    </location>
</feature>
<feature type="transmembrane region" description="Helical" evidence="7">
    <location>
        <begin position="288"/>
        <end position="309"/>
    </location>
</feature>
<evidence type="ECO:0000256" key="3">
    <source>
        <dbReference type="ARBA" id="ARBA00022692"/>
    </source>
</evidence>
<protein>
    <submittedName>
        <fullName evidence="9">Ferrous iron permease efeU</fullName>
    </submittedName>
</protein>
<dbReference type="GO" id="GO:0015093">
    <property type="term" value="F:ferrous iron transmembrane transporter activity"/>
    <property type="evidence" value="ECO:0007669"/>
    <property type="project" value="TreeGrafter"/>
</dbReference>
<dbReference type="STRING" id="1052585.GYO_4222"/>
<dbReference type="PANTHER" id="PTHR31632">
    <property type="entry name" value="IRON TRANSPORTER FTH1"/>
    <property type="match status" value="1"/>
</dbReference>
<evidence type="ECO:0000256" key="1">
    <source>
        <dbReference type="ARBA" id="ARBA00004141"/>
    </source>
</evidence>
<evidence type="ECO:0000256" key="4">
    <source>
        <dbReference type="ARBA" id="ARBA00022989"/>
    </source>
</evidence>
<dbReference type="AlphaFoldDB" id="G4NY10"/>
<dbReference type="GO" id="GO:0033573">
    <property type="term" value="C:high-affinity iron permease complex"/>
    <property type="evidence" value="ECO:0007669"/>
    <property type="project" value="InterPro"/>
</dbReference>
<evidence type="ECO:0000256" key="7">
    <source>
        <dbReference type="SAM" id="Phobius"/>
    </source>
</evidence>
<feature type="transmembrane region" description="Helical" evidence="7">
    <location>
        <begin position="254"/>
        <end position="276"/>
    </location>
</feature>
<feature type="signal peptide" evidence="8">
    <location>
        <begin position="1"/>
        <end position="22"/>
    </location>
</feature>
<dbReference type="Proteomes" id="UP000002651">
    <property type="component" value="Chromosome"/>
</dbReference>
<dbReference type="PANTHER" id="PTHR31632:SF2">
    <property type="entry name" value="PLASMA MEMBRANE IRON PERMEASE"/>
    <property type="match status" value="1"/>
</dbReference>
<comment type="similarity">
    <text evidence="2">Belongs to the oxidase-dependent Fe transporter (OFeT) (TC 9.A.10.1) family.</text>
</comment>
<feature type="transmembrane region" description="Helical" evidence="7">
    <location>
        <begin position="442"/>
        <end position="466"/>
    </location>
</feature>
<proteinExistence type="inferred from homology"/>
<dbReference type="KEGG" id="bst:GYO_4222"/>
<feature type="coiled-coil region" evidence="6">
    <location>
        <begin position="87"/>
        <end position="114"/>
    </location>
</feature>
<keyword evidence="4 7" id="KW-1133">Transmembrane helix</keyword>
<dbReference type="GeneID" id="11242194"/>
<keyword evidence="10" id="KW-1185">Reference proteome</keyword>
<feature type="transmembrane region" description="Helical" evidence="7">
    <location>
        <begin position="400"/>
        <end position="422"/>
    </location>
</feature>
<organism evidence="9 10">
    <name type="scientific">Bacillus spizizenii (strain DSM 15029 / JCM 12233 / NBRC 101239 / NRRL B-23049 / TU-B-10)</name>
    <name type="common">Bacillus subtilis subsp. spizizenii</name>
    <dbReference type="NCBI Taxonomy" id="1052585"/>
    <lineage>
        <taxon>Bacteria</taxon>
        <taxon>Bacillati</taxon>
        <taxon>Bacillota</taxon>
        <taxon>Bacilli</taxon>
        <taxon>Bacillales</taxon>
        <taxon>Bacillaceae</taxon>
        <taxon>Bacillus</taxon>
    </lineage>
</organism>
<evidence type="ECO:0000256" key="8">
    <source>
        <dbReference type="SAM" id="SignalP"/>
    </source>
</evidence>
<dbReference type="HOGENOM" id="CLU_023979_0_0_9"/>
<feature type="chain" id="PRO_5003466761" evidence="8">
    <location>
        <begin position="23"/>
        <end position="481"/>
    </location>
</feature>
<sequence>MTRGLALILFSLLMVFGSAAHAEDDPIAALIQLNKQMIEAVKGGDMDSAQQTFETFKAKWKKEEPSIKKENLSSHSKMDSNIAMISLSFINQDADKLKTQLEELSSHLETYQQAVVLKKTSSGQSRASLTAYIQSLKDTKQLIEKKQLDEASSAIDNLITSWLAVEGDVVSQSKEAYTRSEENLALMKAEIGSHPEKVSKQIDEMIQLLEPIASSSYSWWDAALIPIREGMEALLVIGALLTMTKKARVTRSSAWIWGGASAGMVVSLTAGIGVTLLFSSSVFGENNFLLGGITGVLSAVMLLYVGVWLHRNASMDKWREKINIQKSQALKKRSLLSFALIAFLAVVREGLETVIFFIGLVGKLPLTELIGGTAAGLIVLVIVGVLMIKLGMRIPLKPFFLLSMAVVLYMCVKFLGTGVHSLQLAGILPSDAESWLPSVSVLGIYPSVYSTIPQLLILLFLLIALVSEMAKHFTNGKELTK</sequence>
<dbReference type="Pfam" id="PF03239">
    <property type="entry name" value="FTR1"/>
    <property type="match status" value="1"/>
</dbReference>
<dbReference type="RefSeq" id="WP_014115630.1">
    <property type="nucleotide sequence ID" value="NC_016047.1"/>
</dbReference>
<feature type="transmembrane region" description="Helical" evidence="7">
    <location>
        <begin position="335"/>
        <end position="358"/>
    </location>
</feature>
<keyword evidence="6" id="KW-0175">Coiled coil</keyword>
<gene>
    <name evidence="9" type="ordered locus">GYO_4222</name>
</gene>
<keyword evidence="5 7" id="KW-0472">Membrane</keyword>